<dbReference type="Proteomes" id="UP000557566">
    <property type="component" value="Unassembled WGS sequence"/>
</dbReference>
<accession>A0A8H4LRZ2</accession>
<keyword evidence="1" id="KW-0732">Signal</keyword>
<comment type="caution">
    <text evidence="2">The sequence shown here is derived from an EMBL/GenBank/DDBJ whole genome shotgun (WGS) entry which is preliminary data.</text>
</comment>
<proteinExistence type="predicted"/>
<reference evidence="2 3" key="1">
    <citation type="journal article" date="2020" name="Genome Biol. Evol.">
        <title>A new high-quality draft genome assembly of the Chinese cordyceps Ophiocordyceps sinensis.</title>
        <authorList>
            <person name="Shu R."/>
            <person name="Zhang J."/>
            <person name="Meng Q."/>
            <person name="Zhang H."/>
            <person name="Zhou G."/>
            <person name="Li M."/>
            <person name="Wu P."/>
            <person name="Zhao Y."/>
            <person name="Chen C."/>
            <person name="Qin Q."/>
        </authorList>
    </citation>
    <scope>NUCLEOTIDE SEQUENCE [LARGE SCALE GENOMIC DNA]</scope>
    <source>
        <strain evidence="2 3">IOZ07</strain>
    </source>
</reference>
<evidence type="ECO:0000313" key="3">
    <source>
        <dbReference type="Proteomes" id="UP000557566"/>
    </source>
</evidence>
<dbReference type="EMBL" id="JAAVMX010000011">
    <property type="protein sequence ID" value="KAF4504283.1"/>
    <property type="molecule type" value="Genomic_DNA"/>
</dbReference>
<gene>
    <name evidence="2" type="ORF">G6O67_008450</name>
</gene>
<feature type="chain" id="PRO_5034425698" evidence="1">
    <location>
        <begin position="22"/>
        <end position="77"/>
    </location>
</feature>
<organism evidence="2 3">
    <name type="scientific">Ophiocordyceps sinensis</name>
    <dbReference type="NCBI Taxonomy" id="72228"/>
    <lineage>
        <taxon>Eukaryota</taxon>
        <taxon>Fungi</taxon>
        <taxon>Dikarya</taxon>
        <taxon>Ascomycota</taxon>
        <taxon>Pezizomycotina</taxon>
        <taxon>Sordariomycetes</taxon>
        <taxon>Hypocreomycetidae</taxon>
        <taxon>Hypocreales</taxon>
        <taxon>Ophiocordycipitaceae</taxon>
        <taxon>Ophiocordyceps</taxon>
    </lineage>
</organism>
<sequence>MKAFILLLTTLIASPIASVIGSPIGPWGPCAQVILFHYRRRPSPLYKIDQILLGRMDASACCSYGRCKKDVVISVGD</sequence>
<dbReference type="AlphaFoldDB" id="A0A8H4LRZ2"/>
<keyword evidence="3" id="KW-1185">Reference proteome</keyword>
<dbReference type="OrthoDB" id="4863639at2759"/>
<name>A0A8H4LRZ2_9HYPO</name>
<protein>
    <submittedName>
        <fullName evidence="2">Uncharacterized protein</fullName>
    </submittedName>
</protein>
<evidence type="ECO:0000313" key="2">
    <source>
        <dbReference type="EMBL" id="KAF4504283.1"/>
    </source>
</evidence>
<evidence type="ECO:0000256" key="1">
    <source>
        <dbReference type="SAM" id="SignalP"/>
    </source>
</evidence>
<feature type="signal peptide" evidence="1">
    <location>
        <begin position="1"/>
        <end position="21"/>
    </location>
</feature>